<reference evidence="2 3" key="1">
    <citation type="submission" date="2013-12" db="EMBL/GenBank/DDBJ databases">
        <authorList>
            <consortium name="DOE Joint Genome Institute"/>
            <person name="Smidt H."/>
            <person name="Huntemann M."/>
            <person name="Han J."/>
            <person name="Chen A."/>
            <person name="Kyrpides N."/>
            <person name="Mavromatis K."/>
            <person name="Markowitz V."/>
            <person name="Palaniappan K."/>
            <person name="Ivanova N."/>
            <person name="Schaumberg A."/>
            <person name="Pati A."/>
            <person name="Liolios K."/>
            <person name="Nordberg H.P."/>
            <person name="Cantor M.N."/>
            <person name="Hua S.X."/>
            <person name="Woyke T."/>
        </authorList>
    </citation>
    <scope>NUCLEOTIDE SEQUENCE [LARGE SCALE GENOMIC DNA]</scope>
    <source>
        <strain evidence="3">DSM 15288</strain>
    </source>
</reference>
<dbReference type="SMART" id="SM00257">
    <property type="entry name" value="LysM"/>
    <property type="match status" value="1"/>
</dbReference>
<protein>
    <submittedName>
        <fullName evidence="2">Peptidoglycan-binding protein LysM</fullName>
    </submittedName>
</protein>
<dbReference type="Gene3D" id="3.10.350.10">
    <property type="entry name" value="LysM domain"/>
    <property type="match status" value="1"/>
</dbReference>
<dbReference type="HOGENOM" id="CLU_3152014_0_0_9"/>
<dbReference type="InterPro" id="IPR018392">
    <property type="entry name" value="LysM"/>
</dbReference>
<gene>
    <name evidence="2" type="ORF">DESME_15070</name>
</gene>
<dbReference type="InterPro" id="IPR036779">
    <property type="entry name" value="LysM_dom_sf"/>
</dbReference>
<dbReference type="Proteomes" id="UP000010847">
    <property type="component" value="Chromosome"/>
</dbReference>
<dbReference type="RefSeq" id="WP_006716944.1">
    <property type="nucleotide sequence ID" value="NZ_CP007032.1"/>
</dbReference>
<accession>W0EBS8</accession>
<keyword evidence="3" id="KW-1185">Reference proteome</keyword>
<dbReference type="OrthoDB" id="1809419at2"/>
<sequence length="47" mass="5621">MKHRVRRGESLHKIAKRYGTTVHCLIRINPHIYNPNLIYPGQKIQIR</sequence>
<dbReference type="EMBL" id="CP007032">
    <property type="protein sequence ID" value="AHF08197.1"/>
    <property type="molecule type" value="Genomic_DNA"/>
</dbReference>
<dbReference type="SUPFAM" id="SSF54106">
    <property type="entry name" value="LysM domain"/>
    <property type="match status" value="1"/>
</dbReference>
<dbReference type="AlphaFoldDB" id="W0EBS8"/>
<proteinExistence type="predicted"/>
<dbReference type="PROSITE" id="PS51782">
    <property type="entry name" value="LYSM"/>
    <property type="match status" value="1"/>
</dbReference>
<dbReference type="KEGG" id="dmt:DESME_15070"/>
<dbReference type="eggNOG" id="COG1388">
    <property type="taxonomic scope" value="Bacteria"/>
</dbReference>
<dbReference type="Pfam" id="PF01476">
    <property type="entry name" value="LysM"/>
    <property type="match status" value="1"/>
</dbReference>
<evidence type="ECO:0000313" key="3">
    <source>
        <dbReference type="Proteomes" id="UP000010847"/>
    </source>
</evidence>
<dbReference type="CDD" id="cd00118">
    <property type="entry name" value="LysM"/>
    <property type="match status" value="1"/>
</dbReference>
<evidence type="ECO:0000259" key="1">
    <source>
        <dbReference type="PROSITE" id="PS51782"/>
    </source>
</evidence>
<feature type="domain" description="LysM" evidence="1">
    <location>
        <begin position="1"/>
        <end position="46"/>
    </location>
</feature>
<dbReference type="STRING" id="871968.DESME_15070"/>
<organism evidence="2 3">
    <name type="scientific">Desulfitobacterium metallireducens DSM 15288</name>
    <dbReference type="NCBI Taxonomy" id="871968"/>
    <lineage>
        <taxon>Bacteria</taxon>
        <taxon>Bacillati</taxon>
        <taxon>Bacillota</taxon>
        <taxon>Clostridia</taxon>
        <taxon>Eubacteriales</taxon>
        <taxon>Desulfitobacteriaceae</taxon>
        <taxon>Desulfitobacterium</taxon>
    </lineage>
</organism>
<name>W0EBS8_9FIRM</name>
<evidence type="ECO:0000313" key="2">
    <source>
        <dbReference type="EMBL" id="AHF08197.1"/>
    </source>
</evidence>